<dbReference type="InterPro" id="IPR017439">
    <property type="entry name" value="Amidohydrolase"/>
</dbReference>
<keyword evidence="1 4" id="KW-0378">Hydrolase</keyword>
<keyword evidence="5" id="KW-1185">Reference proteome</keyword>
<dbReference type="PANTHER" id="PTHR11014">
    <property type="entry name" value="PEPTIDASE M20 FAMILY MEMBER"/>
    <property type="match status" value="1"/>
</dbReference>
<evidence type="ECO:0000256" key="1">
    <source>
        <dbReference type="ARBA" id="ARBA00022801"/>
    </source>
</evidence>
<evidence type="ECO:0000259" key="3">
    <source>
        <dbReference type="Pfam" id="PF07687"/>
    </source>
</evidence>
<proteinExistence type="predicted"/>
<feature type="domain" description="Peptidase M20 dimerisation" evidence="3">
    <location>
        <begin position="218"/>
        <end position="316"/>
    </location>
</feature>
<feature type="binding site" evidence="2">
    <location>
        <position position="197"/>
    </location>
    <ligand>
        <name>Mn(2+)</name>
        <dbReference type="ChEBI" id="CHEBI:29035"/>
        <label>2</label>
    </ligand>
</feature>
<dbReference type="EMBL" id="FTOP01000001">
    <property type="protein sequence ID" value="SIS54990.1"/>
    <property type="molecule type" value="Genomic_DNA"/>
</dbReference>
<dbReference type="PIRSF" id="PIRSF005962">
    <property type="entry name" value="Pept_M20D_amidohydro"/>
    <property type="match status" value="1"/>
</dbReference>
<dbReference type="InterPro" id="IPR036264">
    <property type="entry name" value="Bact_exopeptidase_dim_dom"/>
</dbReference>
<evidence type="ECO:0000313" key="4">
    <source>
        <dbReference type="EMBL" id="SIS54990.1"/>
    </source>
</evidence>
<dbReference type="SUPFAM" id="SSF53187">
    <property type="entry name" value="Zn-dependent exopeptidases"/>
    <property type="match status" value="1"/>
</dbReference>
<reference evidence="5" key="1">
    <citation type="submission" date="2017-01" db="EMBL/GenBank/DDBJ databases">
        <authorList>
            <person name="Varghese N."/>
            <person name="Submissions S."/>
        </authorList>
    </citation>
    <scope>NUCLEOTIDE SEQUENCE [LARGE SCALE GENOMIC DNA]</scope>
    <source>
        <strain evidence="5">DSM 46698</strain>
    </source>
</reference>
<dbReference type="InterPro" id="IPR002933">
    <property type="entry name" value="Peptidase_M20"/>
</dbReference>
<dbReference type="GO" id="GO:0046872">
    <property type="term" value="F:metal ion binding"/>
    <property type="evidence" value="ECO:0007669"/>
    <property type="project" value="UniProtKB-KW"/>
</dbReference>
<evidence type="ECO:0000256" key="2">
    <source>
        <dbReference type="PIRSR" id="PIRSR005962-1"/>
    </source>
</evidence>
<dbReference type="SUPFAM" id="SSF55031">
    <property type="entry name" value="Bacterial exopeptidase dimerisation domain"/>
    <property type="match status" value="1"/>
</dbReference>
<evidence type="ECO:0000313" key="5">
    <source>
        <dbReference type="Proteomes" id="UP000186026"/>
    </source>
</evidence>
<dbReference type="Pfam" id="PF01546">
    <property type="entry name" value="Peptidase_M20"/>
    <property type="match status" value="1"/>
</dbReference>
<dbReference type="Gene3D" id="3.30.70.360">
    <property type="match status" value="1"/>
</dbReference>
<dbReference type="NCBIfam" id="TIGR01891">
    <property type="entry name" value="amidohydrolases"/>
    <property type="match status" value="1"/>
</dbReference>
<accession>A0A1N7K087</accession>
<sequence length="416" mass="46825">MLRIIKKPIHFCTPEQSPHKFCQSIRYSTILIFNNSYFLMDQKSFLKLKNLRHTLHQYPEVSGEEKQTAERILDFFEPLQPDQVIRNIGGHGLAFIFEGKEKGPTSLFRCELDALPILEKNNIKHQSTIPGKAHLCGHDGHMAIISGLGLFLHQQRPQKGRVILLFQPAEETGLGAAAVIEDAKFKKIKPDYAFALHNLPGYEQHQIIIKKGTFTAASAGLIVKLKGENSHAAHPEAGNSPAEAMSKIIVALQKLPDAMKKFSLITVIHARLGEVAFGTTPADATIMATLRAFENDTQVLLQQYAEKLCTQIAKEYGLEISFEYTEEFAASHNDVDAWEFGNEAAKKLKLKTKHIRLPFRWSEDFGLFSIHTKTLLFGLGSGKNHPQLHENDYDFPDNIIPTGVKMFEEIIDQIHH</sequence>
<dbReference type="GO" id="GO:0016787">
    <property type="term" value="F:hydrolase activity"/>
    <property type="evidence" value="ECO:0007669"/>
    <property type="project" value="UniProtKB-KW"/>
</dbReference>
<feature type="binding site" evidence="2">
    <location>
        <position position="136"/>
    </location>
    <ligand>
        <name>Mn(2+)</name>
        <dbReference type="ChEBI" id="CHEBI:29035"/>
        <label>2</label>
    </ligand>
</feature>
<dbReference type="Pfam" id="PF07687">
    <property type="entry name" value="M20_dimer"/>
    <property type="match status" value="1"/>
</dbReference>
<dbReference type="PANTHER" id="PTHR11014:SF169">
    <property type="entry name" value="CLAN MH, FAMILY M20, PEPTIDASE T-LIKE METALLOPEPTIDASE"/>
    <property type="match status" value="1"/>
</dbReference>
<organism evidence="4 5">
    <name type="scientific">Belliella pelovolcani</name>
    <dbReference type="NCBI Taxonomy" id="529505"/>
    <lineage>
        <taxon>Bacteria</taxon>
        <taxon>Pseudomonadati</taxon>
        <taxon>Bacteroidota</taxon>
        <taxon>Cytophagia</taxon>
        <taxon>Cytophagales</taxon>
        <taxon>Cyclobacteriaceae</taxon>
        <taxon>Belliella</taxon>
    </lineage>
</organism>
<comment type="cofactor">
    <cofactor evidence="2">
        <name>Mn(2+)</name>
        <dbReference type="ChEBI" id="CHEBI:29035"/>
    </cofactor>
    <text evidence="2">The Mn(2+) ion enhances activity.</text>
</comment>
<name>A0A1N7K087_9BACT</name>
<feature type="binding site" evidence="2">
    <location>
        <position position="138"/>
    </location>
    <ligand>
        <name>Mn(2+)</name>
        <dbReference type="ChEBI" id="CHEBI:29035"/>
        <label>2</label>
    </ligand>
</feature>
<dbReference type="Proteomes" id="UP000186026">
    <property type="component" value="Unassembled WGS sequence"/>
</dbReference>
<dbReference type="STRING" id="529505.SAMN05421761_101357"/>
<dbReference type="Gene3D" id="3.40.630.10">
    <property type="entry name" value="Zn peptidases"/>
    <property type="match status" value="1"/>
</dbReference>
<keyword evidence="2" id="KW-0464">Manganese</keyword>
<feature type="binding site" evidence="2">
    <location>
        <position position="171"/>
    </location>
    <ligand>
        <name>Mn(2+)</name>
        <dbReference type="ChEBI" id="CHEBI:29035"/>
        <label>2</label>
    </ligand>
</feature>
<keyword evidence="2" id="KW-0479">Metal-binding</keyword>
<feature type="binding site" evidence="2">
    <location>
        <position position="389"/>
    </location>
    <ligand>
        <name>Mn(2+)</name>
        <dbReference type="ChEBI" id="CHEBI:29035"/>
        <label>2</label>
    </ligand>
</feature>
<gene>
    <name evidence="4" type="ORF">SAMN05421761_101357</name>
</gene>
<protein>
    <submittedName>
        <fullName evidence="4">Amidohydrolase</fullName>
    </submittedName>
</protein>
<dbReference type="InterPro" id="IPR011650">
    <property type="entry name" value="Peptidase_M20_dimer"/>
</dbReference>
<dbReference type="AlphaFoldDB" id="A0A1N7K087"/>